<sequence>MKYRSVFDIIGPVMIGPSSSHTAGAARIGLLARKLFGTRPKKANVTFYGSFAKTYKGHGTDIAIVGGILGFDTFDQRITQSLSIAKDSNMEVSIHVSDDIPNHPNTARIILDDGRNKRLSVCGISVGGGKMEITEVDNFPVRVTGDMPTLFVWHEDRYGLVAAVSEVLAAHKINIGYMEMARKSKGAEALMVIETDQAVSGAICKEICELSYVNRVSSTPAL</sequence>
<proteinExistence type="inferred from homology"/>
<keyword evidence="15" id="KW-1185">Reference proteome</keyword>
<keyword evidence="7 11" id="KW-0408">Iron</keyword>
<organism evidence="14 15">
    <name type="scientific">Aneurinibacillus danicus</name>
    <dbReference type="NCBI Taxonomy" id="267746"/>
    <lineage>
        <taxon>Bacteria</taxon>
        <taxon>Bacillati</taxon>
        <taxon>Bacillota</taxon>
        <taxon>Bacilli</taxon>
        <taxon>Bacillales</taxon>
        <taxon>Paenibacillaceae</taxon>
        <taxon>Aneurinibacillus group</taxon>
        <taxon>Aneurinibacillus</taxon>
    </lineage>
</organism>
<comment type="caution">
    <text evidence="14">The sequence shown here is derived from an EMBL/GenBank/DDBJ whole genome shotgun (WGS) entry which is preliminary data.</text>
</comment>
<dbReference type="PIRSF" id="PIRSF036692">
    <property type="entry name" value="SDH_B"/>
    <property type="match status" value="1"/>
</dbReference>
<feature type="domain" description="ACT" evidence="13">
    <location>
        <begin position="149"/>
        <end position="218"/>
    </location>
</feature>
<dbReference type="OrthoDB" id="9813137at2"/>
<dbReference type="PANTHER" id="PTHR30182:SF12">
    <property type="entry name" value="L-SERINE DEHYDRATASE, BETA CHAIN-RELATED"/>
    <property type="match status" value="1"/>
</dbReference>
<dbReference type="GO" id="GO:0003941">
    <property type="term" value="F:L-serine ammonia-lyase activity"/>
    <property type="evidence" value="ECO:0007669"/>
    <property type="project" value="UniProtKB-UniRule"/>
</dbReference>
<dbReference type="Pfam" id="PF03315">
    <property type="entry name" value="SDH_beta"/>
    <property type="match status" value="1"/>
</dbReference>
<dbReference type="RefSeq" id="WP_146811370.1">
    <property type="nucleotide sequence ID" value="NZ_BJXX01000154.1"/>
</dbReference>
<comment type="pathway">
    <text evidence="2 11">Carbohydrate biosynthesis; gluconeogenesis.</text>
</comment>
<dbReference type="GO" id="GO:0051539">
    <property type="term" value="F:4 iron, 4 sulfur cluster binding"/>
    <property type="evidence" value="ECO:0007669"/>
    <property type="project" value="UniProtKB-UniRule"/>
</dbReference>
<name>A0A511VAH2_9BACL</name>
<keyword evidence="5 11" id="KW-0004">4Fe-4S</keyword>
<evidence type="ECO:0000256" key="12">
    <source>
        <dbReference type="RuleBase" id="RU366059"/>
    </source>
</evidence>
<evidence type="ECO:0000256" key="8">
    <source>
        <dbReference type="ARBA" id="ARBA00023014"/>
    </source>
</evidence>
<evidence type="ECO:0000313" key="14">
    <source>
        <dbReference type="EMBL" id="GEN35859.1"/>
    </source>
</evidence>
<evidence type="ECO:0000256" key="4">
    <source>
        <dbReference type="ARBA" id="ARBA00022432"/>
    </source>
</evidence>
<keyword evidence="9 11" id="KW-0456">Lyase</keyword>
<evidence type="ECO:0000259" key="13">
    <source>
        <dbReference type="PROSITE" id="PS51671"/>
    </source>
</evidence>
<keyword evidence="8 11" id="KW-0411">Iron-sulfur</keyword>
<dbReference type="AlphaFoldDB" id="A0A511VAH2"/>
<keyword evidence="4 11" id="KW-0312">Gluconeogenesis</keyword>
<dbReference type="InterPro" id="IPR005131">
    <property type="entry name" value="Ser_deHydtase_bsu"/>
</dbReference>
<gene>
    <name evidence="14" type="primary">sdaAB</name>
    <name evidence="14" type="ORF">ADA01nite_33190</name>
</gene>
<keyword evidence="6 11" id="KW-0479">Metal-binding</keyword>
<evidence type="ECO:0000256" key="2">
    <source>
        <dbReference type="ARBA" id="ARBA00004742"/>
    </source>
</evidence>
<dbReference type="Pfam" id="PF01842">
    <property type="entry name" value="ACT"/>
    <property type="match status" value="1"/>
</dbReference>
<dbReference type="NCBIfam" id="TIGR00719">
    <property type="entry name" value="sda_beta"/>
    <property type="match status" value="1"/>
</dbReference>
<evidence type="ECO:0000256" key="9">
    <source>
        <dbReference type="ARBA" id="ARBA00023239"/>
    </source>
</evidence>
<dbReference type="UniPathway" id="UPA00138"/>
<dbReference type="FunFam" id="3.30.1330.90:FF:000004">
    <property type="entry name" value="L-serine dehydratase, iron-sulfur-dependent subunit beta"/>
    <property type="match status" value="1"/>
</dbReference>
<evidence type="ECO:0000256" key="3">
    <source>
        <dbReference type="ARBA" id="ARBA00008636"/>
    </source>
</evidence>
<dbReference type="SUPFAM" id="SSF55021">
    <property type="entry name" value="ACT-like"/>
    <property type="match status" value="1"/>
</dbReference>
<dbReference type="PROSITE" id="PS51671">
    <property type="entry name" value="ACT"/>
    <property type="match status" value="1"/>
</dbReference>
<dbReference type="InterPro" id="IPR029009">
    <property type="entry name" value="ASB_dom_sf"/>
</dbReference>
<evidence type="ECO:0000313" key="15">
    <source>
        <dbReference type="Proteomes" id="UP000321157"/>
    </source>
</evidence>
<dbReference type="Gene3D" id="3.30.1330.90">
    <property type="entry name" value="D-3-phosphoglycerate dehydrogenase, domain 3"/>
    <property type="match status" value="1"/>
</dbReference>
<comment type="cofactor">
    <cofactor evidence="1 12">
        <name>[4Fe-4S] cluster</name>
        <dbReference type="ChEBI" id="CHEBI:49883"/>
    </cofactor>
</comment>
<dbReference type="InterPro" id="IPR002912">
    <property type="entry name" value="ACT_dom"/>
</dbReference>
<protein>
    <recommendedName>
        <fullName evidence="11">L-serine deaminase</fullName>
    </recommendedName>
</protein>
<dbReference type="InterPro" id="IPR051318">
    <property type="entry name" value="Fe-S_L-Ser"/>
</dbReference>
<evidence type="ECO:0000256" key="7">
    <source>
        <dbReference type="ARBA" id="ARBA00023004"/>
    </source>
</evidence>
<comment type="catalytic activity">
    <reaction evidence="10 11 12">
        <text>L-serine = pyruvate + NH4(+)</text>
        <dbReference type="Rhea" id="RHEA:19169"/>
        <dbReference type="ChEBI" id="CHEBI:15361"/>
        <dbReference type="ChEBI" id="CHEBI:28938"/>
        <dbReference type="ChEBI" id="CHEBI:33384"/>
        <dbReference type="EC" id="4.3.1.17"/>
    </reaction>
</comment>
<dbReference type="GO" id="GO:0006094">
    <property type="term" value="P:gluconeogenesis"/>
    <property type="evidence" value="ECO:0007669"/>
    <property type="project" value="UniProtKB-UniRule"/>
</dbReference>
<evidence type="ECO:0000256" key="1">
    <source>
        <dbReference type="ARBA" id="ARBA00001966"/>
    </source>
</evidence>
<dbReference type="PANTHER" id="PTHR30182">
    <property type="entry name" value="L-SERINE DEHYDRATASE"/>
    <property type="match status" value="1"/>
</dbReference>
<evidence type="ECO:0000256" key="11">
    <source>
        <dbReference type="PIRNR" id="PIRNR036692"/>
    </source>
</evidence>
<dbReference type="InterPro" id="IPR004643">
    <property type="entry name" value="Fe-S_L-Ser_bsu"/>
</dbReference>
<accession>A0A511VAH2</accession>
<dbReference type="GO" id="GO:0046872">
    <property type="term" value="F:metal ion binding"/>
    <property type="evidence" value="ECO:0007669"/>
    <property type="project" value="UniProtKB-UniRule"/>
</dbReference>
<comment type="similarity">
    <text evidence="3 11 12">Belongs to the iron-sulfur dependent L-serine dehydratase family.</text>
</comment>
<dbReference type="InterPro" id="IPR045865">
    <property type="entry name" value="ACT-like_dom_sf"/>
</dbReference>
<dbReference type="Gene3D" id="3.30.70.260">
    <property type="match status" value="1"/>
</dbReference>
<dbReference type="EMBL" id="BJXX01000154">
    <property type="protein sequence ID" value="GEN35859.1"/>
    <property type="molecule type" value="Genomic_DNA"/>
</dbReference>
<dbReference type="CDD" id="cd04903">
    <property type="entry name" value="ACT_LSD"/>
    <property type="match status" value="1"/>
</dbReference>
<evidence type="ECO:0000256" key="5">
    <source>
        <dbReference type="ARBA" id="ARBA00022485"/>
    </source>
</evidence>
<evidence type="ECO:0000256" key="10">
    <source>
        <dbReference type="ARBA" id="ARBA00049406"/>
    </source>
</evidence>
<dbReference type="Proteomes" id="UP000321157">
    <property type="component" value="Unassembled WGS sequence"/>
</dbReference>
<reference evidence="14 15" key="1">
    <citation type="submission" date="2019-07" db="EMBL/GenBank/DDBJ databases">
        <title>Whole genome shotgun sequence of Aneurinibacillus danicus NBRC 102444.</title>
        <authorList>
            <person name="Hosoyama A."/>
            <person name="Uohara A."/>
            <person name="Ohji S."/>
            <person name="Ichikawa N."/>
        </authorList>
    </citation>
    <scope>NUCLEOTIDE SEQUENCE [LARGE SCALE GENOMIC DNA]</scope>
    <source>
        <strain evidence="14 15">NBRC 102444</strain>
    </source>
</reference>
<evidence type="ECO:0000256" key="6">
    <source>
        <dbReference type="ARBA" id="ARBA00022723"/>
    </source>
</evidence>
<dbReference type="SUPFAM" id="SSF143548">
    <property type="entry name" value="Serine metabolism enzymes domain"/>
    <property type="match status" value="1"/>
</dbReference>